<dbReference type="GO" id="GO:0003677">
    <property type="term" value="F:DNA binding"/>
    <property type="evidence" value="ECO:0007669"/>
    <property type="project" value="UniProtKB-KW"/>
</dbReference>
<keyword evidence="2" id="KW-0238">DNA-binding</keyword>
<accession>A0A3P1WUH9</accession>
<dbReference type="Gene3D" id="1.10.10.10">
    <property type="entry name" value="Winged helix-like DNA-binding domain superfamily/Winged helix DNA-binding domain"/>
    <property type="match status" value="1"/>
</dbReference>
<dbReference type="Pfam" id="PF09339">
    <property type="entry name" value="HTH_IclR"/>
    <property type="match status" value="1"/>
</dbReference>
<organism evidence="6 7">
    <name type="scientific">Arachnia propionica</name>
    <dbReference type="NCBI Taxonomy" id="1750"/>
    <lineage>
        <taxon>Bacteria</taxon>
        <taxon>Bacillati</taxon>
        <taxon>Actinomycetota</taxon>
        <taxon>Actinomycetes</taxon>
        <taxon>Propionibacteriales</taxon>
        <taxon>Propionibacteriaceae</taxon>
        <taxon>Arachnia</taxon>
    </lineage>
</organism>
<evidence type="ECO:0000313" key="7">
    <source>
        <dbReference type="Proteomes" id="UP000280935"/>
    </source>
</evidence>
<dbReference type="GO" id="GO:0003700">
    <property type="term" value="F:DNA-binding transcription factor activity"/>
    <property type="evidence" value="ECO:0007669"/>
    <property type="project" value="TreeGrafter"/>
</dbReference>
<feature type="domain" description="HTH iclR-type" evidence="4">
    <location>
        <begin position="52"/>
        <end position="114"/>
    </location>
</feature>
<dbReference type="InterPro" id="IPR050707">
    <property type="entry name" value="HTH_MetabolicPath_Reg"/>
</dbReference>
<reference evidence="6 7" key="1">
    <citation type="submission" date="2018-11" db="EMBL/GenBank/DDBJ databases">
        <title>Genomes From Bacteria Associated with the Canine Oral Cavity: a Test Case for Automated Genome-Based Taxonomic Assignment.</title>
        <authorList>
            <person name="Coil D.A."/>
            <person name="Jospin G."/>
            <person name="Darling A.E."/>
            <person name="Wallis C."/>
            <person name="Davis I.J."/>
            <person name="Harris S."/>
            <person name="Eisen J.A."/>
            <person name="Holcombe L.J."/>
            <person name="O'Flynn C."/>
        </authorList>
    </citation>
    <scope>NUCLEOTIDE SEQUENCE [LARGE SCALE GENOMIC DNA]</scope>
    <source>
        <strain evidence="6 7">OH2822_COT-296</strain>
    </source>
</reference>
<protein>
    <submittedName>
        <fullName evidence="6">Winged helix-turn-helix transcriptional regulator</fullName>
    </submittedName>
</protein>
<name>A0A3P1WUH9_9ACTN</name>
<dbReference type="AlphaFoldDB" id="A0A3P1WUH9"/>
<dbReference type="SUPFAM" id="SSF46785">
    <property type="entry name" value="Winged helix' DNA-binding domain"/>
    <property type="match status" value="1"/>
</dbReference>
<dbReference type="EMBL" id="RQYT01000007">
    <property type="protein sequence ID" value="RRD50274.1"/>
    <property type="molecule type" value="Genomic_DNA"/>
</dbReference>
<dbReference type="PANTHER" id="PTHR30136">
    <property type="entry name" value="HELIX-TURN-HELIX TRANSCRIPTIONAL REGULATOR, ICLR FAMILY"/>
    <property type="match status" value="1"/>
</dbReference>
<dbReference type="SUPFAM" id="SSF55781">
    <property type="entry name" value="GAF domain-like"/>
    <property type="match status" value="1"/>
</dbReference>
<evidence type="ECO:0000256" key="3">
    <source>
        <dbReference type="ARBA" id="ARBA00023163"/>
    </source>
</evidence>
<feature type="domain" description="IclR-ED" evidence="5">
    <location>
        <begin position="115"/>
        <end position="296"/>
    </location>
</feature>
<dbReference type="PROSITE" id="PS51078">
    <property type="entry name" value="ICLR_ED"/>
    <property type="match status" value="1"/>
</dbReference>
<proteinExistence type="predicted"/>
<dbReference type="PANTHER" id="PTHR30136:SF24">
    <property type="entry name" value="HTH-TYPE TRANSCRIPTIONAL REPRESSOR ALLR"/>
    <property type="match status" value="1"/>
</dbReference>
<sequence>MVGCASGGGIPDAHARIREWSRVEERVVTADQDPGLTCPKDVADPSVSPYRVGPVNRALKVLSVIGEAQGNLTLGQISVLSGVPRSTVFKYLKTLEEDGFVVQDTRSETFCVGPTLWRLSRSRNLIRLLSAAAGPVLSRLRGRIKETTVWGLLDSGDFCVAGVEPGPAPGAVRLQVGTRLPAMGSALGRAALAALPRARLTHLLAKDAARTSGHLERMLADADAVRTSGMAIEEGERDPKVWCCAVPVASVGECPPVALGVLVPRLRGPRILAPDGPYFLPDLKWAAARIARSLGQEGQSGAEPRARSAS</sequence>
<dbReference type="InterPro" id="IPR005471">
    <property type="entry name" value="Tscrpt_reg_IclR_N"/>
</dbReference>
<comment type="caution">
    <text evidence="6">The sequence shown here is derived from an EMBL/GenBank/DDBJ whole genome shotgun (WGS) entry which is preliminary data.</text>
</comment>
<dbReference type="Gene3D" id="3.30.450.40">
    <property type="match status" value="1"/>
</dbReference>
<dbReference type="InterPro" id="IPR036388">
    <property type="entry name" value="WH-like_DNA-bd_sf"/>
</dbReference>
<evidence type="ECO:0000256" key="2">
    <source>
        <dbReference type="ARBA" id="ARBA00023125"/>
    </source>
</evidence>
<evidence type="ECO:0000256" key="1">
    <source>
        <dbReference type="ARBA" id="ARBA00023015"/>
    </source>
</evidence>
<evidence type="ECO:0000259" key="5">
    <source>
        <dbReference type="PROSITE" id="PS51078"/>
    </source>
</evidence>
<gene>
    <name evidence="6" type="ORF">EII35_04785</name>
</gene>
<dbReference type="SMART" id="SM00346">
    <property type="entry name" value="HTH_ICLR"/>
    <property type="match status" value="1"/>
</dbReference>
<dbReference type="OrthoDB" id="3734039at2"/>
<dbReference type="InterPro" id="IPR036390">
    <property type="entry name" value="WH_DNA-bd_sf"/>
</dbReference>
<evidence type="ECO:0000313" key="6">
    <source>
        <dbReference type="EMBL" id="RRD50274.1"/>
    </source>
</evidence>
<keyword evidence="3" id="KW-0804">Transcription</keyword>
<dbReference type="PROSITE" id="PS51077">
    <property type="entry name" value="HTH_ICLR"/>
    <property type="match status" value="1"/>
</dbReference>
<evidence type="ECO:0000259" key="4">
    <source>
        <dbReference type="PROSITE" id="PS51077"/>
    </source>
</evidence>
<dbReference type="InterPro" id="IPR029016">
    <property type="entry name" value="GAF-like_dom_sf"/>
</dbReference>
<dbReference type="GO" id="GO:0045892">
    <property type="term" value="P:negative regulation of DNA-templated transcription"/>
    <property type="evidence" value="ECO:0007669"/>
    <property type="project" value="TreeGrafter"/>
</dbReference>
<keyword evidence="1" id="KW-0805">Transcription regulation</keyword>
<dbReference type="InterPro" id="IPR014757">
    <property type="entry name" value="Tscrpt_reg_IclR_C"/>
</dbReference>
<dbReference type="Proteomes" id="UP000280935">
    <property type="component" value="Unassembled WGS sequence"/>
</dbReference>
<dbReference type="Pfam" id="PF01614">
    <property type="entry name" value="IclR_C"/>
    <property type="match status" value="1"/>
</dbReference>